<protein>
    <submittedName>
        <fullName evidence="2">Serine hydrolase domain-containing protein</fullName>
        <ecNumber evidence="2">3.-.-.-</ecNumber>
    </submittedName>
</protein>
<organism evidence="2 3">
    <name type="scientific">Microbacterium terregens</name>
    <dbReference type="NCBI Taxonomy" id="69363"/>
    <lineage>
        <taxon>Bacteria</taxon>
        <taxon>Bacillati</taxon>
        <taxon>Actinomycetota</taxon>
        <taxon>Actinomycetes</taxon>
        <taxon>Micrococcales</taxon>
        <taxon>Microbacteriaceae</taxon>
        <taxon>Microbacterium</taxon>
    </lineage>
</organism>
<gene>
    <name evidence="2" type="ORF">ACFFPJ_04575</name>
</gene>
<evidence type="ECO:0000313" key="3">
    <source>
        <dbReference type="Proteomes" id="UP001589611"/>
    </source>
</evidence>
<evidence type="ECO:0000313" key="2">
    <source>
        <dbReference type="EMBL" id="MFB9645067.1"/>
    </source>
</evidence>
<reference evidence="2 3" key="1">
    <citation type="submission" date="2024-09" db="EMBL/GenBank/DDBJ databases">
        <authorList>
            <person name="Sun Q."/>
            <person name="Mori K."/>
        </authorList>
    </citation>
    <scope>NUCLEOTIDE SEQUENCE [LARGE SCALE GENOMIC DNA]</scope>
    <source>
        <strain evidence="2 3">JCM 1342</strain>
    </source>
</reference>
<sequence>MAESSMISRGRRRARWVVLPLAITAVLAVTGCTFASGSAASTEVASAAHEPVAGSAATCVPDPEGVAASENTQSTEPVADELAAQYDIAVAAVFERVREAAPAVVVGVRSPAGSWSGAYGTDLVTGAPAGVEDHQRVASVTKSFVGTAILQLADEGALSLDDPVDDYVPDVPNGTRITLRQLITMTSGLGNYSDDPAWALQMIGAPEAEWTPQQLLAYSWSMPPSFAPGSNMEYTNANFVLLGLVIEQVTGQNLADVIDERILSPLALTDTSYPTDNTLPVPRLTGYTLPAVVHSVAGGSGQWVDATEWSPSSAGAAGAMTSDLDDMLVWGRVLATGQGVLPESAQVRRLESFGSSDLAPGEFYGDALMCKAGWIGHSGNMPGYNTMVRYQPTADLTIVVLATGLSGSPTPPREFVIEAFTAALAKTAGADYPAKVVPDEAQVQGLVPTL</sequence>
<dbReference type="EMBL" id="JBHMBE010000002">
    <property type="protein sequence ID" value="MFB9645067.1"/>
    <property type="molecule type" value="Genomic_DNA"/>
</dbReference>
<dbReference type="Proteomes" id="UP001589611">
    <property type="component" value="Unassembled WGS sequence"/>
</dbReference>
<accession>A0ABV5SZH5</accession>
<dbReference type="InterPro" id="IPR050491">
    <property type="entry name" value="AmpC-like"/>
</dbReference>
<dbReference type="Gene3D" id="3.40.710.10">
    <property type="entry name" value="DD-peptidase/beta-lactamase superfamily"/>
    <property type="match status" value="1"/>
</dbReference>
<comment type="caution">
    <text evidence="2">The sequence shown here is derived from an EMBL/GenBank/DDBJ whole genome shotgun (WGS) entry which is preliminary data.</text>
</comment>
<dbReference type="RefSeq" id="WP_344713939.1">
    <property type="nucleotide sequence ID" value="NZ_BAAAWH010000001.1"/>
</dbReference>
<feature type="domain" description="Beta-lactamase-related" evidence="1">
    <location>
        <begin position="94"/>
        <end position="409"/>
    </location>
</feature>
<name>A0ABV5SZH5_9MICO</name>
<dbReference type="InterPro" id="IPR001466">
    <property type="entry name" value="Beta-lactam-related"/>
</dbReference>
<dbReference type="PANTHER" id="PTHR46825:SF9">
    <property type="entry name" value="BETA-LACTAMASE-RELATED DOMAIN-CONTAINING PROTEIN"/>
    <property type="match status" value="1"/>
</dbReference>
<keyword evidence="3" id="KW-1185">Reference proteome</keyword>
<dbReference type="GO" id="GO:0016787">
    <property type="term" value="F:hydrolase activity"/>
    <property type="evidence" value="ECO:0007669"/>
    <property type="project" value="UniProtKB-KW"/>
</dbReference>
<dbReference type="InterPro" id="IPR012338">
    <property type="entry name" value="Beta-lactam/transpept-like"/>
</dbReference>
<dbReference type="SUPFAM" id="SSF56601">
    <property type="entry name" value="beta-lactamase/transpeptidase-like"/>
    <property type="match status" value="1"/>
</dbReference>
<dbReference type="EC" id="3.-.-.-" evidence="2"/>
<dbReference type="Pfam" id="PF00144">
    <property type="entry name" value="Beta-lactamase"/>
    <property type="match status" value="1"/>
</dbReference>
<dbReference type="PANTHER" id="PTHR46825">
    <property type="entry name" value="D-ALANYL-D-ALANINE-CARBOXYPEPTIDASE/ENDOPEPTIDASE AMPH"/>
    <property type="match status" value="1"/>
</dbReference>
<evidence type="ECO:0000259" key="1">
    <source>
        <dbReference type="Pfam" id="PF00144"/>
    </source>
</evidence>
<keyword evidence="2" id="KW-0378">Hydrolase</keyword>
<proteinExistence type="predicted"/>